<protein>
    <submittedName>
        <fullName evidence="3">ABC transporter substrate-binding protein</fullName>
    </submittedName>
</protein>
<dbReference type="InterPro" id="IPR002491">
    <property type="entry name" value="ABC_transptr_periplasmic_BD"/>
</dbReference>
<sequence>MIKYLRTLLISSLLPVLSATANAAEHRLITTDANATNLVVSLGLIEQLVAIDVTSRLPAGAESLPNIGYHRTLSAEGLLSLNPTTVLGSNHMGPPETVAALKQSGVQLLQLADAKSTAQLRSNIEQAALALDEQPRGKAVLTQLDTLEAQLNKFPLSEHKIAFLLAMDSTKLRLAGKGTAGHALIEALSADNVANYDNYRNVSAESLLTMAPTIILVAGRQQQTAVADLLAANSIVQHTPAGRQQQIFAVDSGALVAGLSLAAIEEARRIQTLVVEAQ</sequence>
<dbReference type="Proteomes" id="UP001166251">
    <property type="component" value="Unassembled WGS sequence"/>
</dbReference>
<dbReference type="PANTHER" id="PTHR30535">
    <property type="entry name" value="VITAMIN B12-BINDING PROTEIN"/>
    <property type="match status" value="1"/>
</dbReference>
<dbReference type="EMBL" id="JAHZSS010000012">
    <property type="protein sequence ID" value="MBW8191590.1"/>
    <property type="molecule type" value="Genomic_DNA"/>
</dbReference>
<dbReference type="PANTHER" id="PTHR30535:SF4">
    <property type="entry name" value="HEMIN-BINDING PERIPLASMIC PROTEIN HMUT"/>
    <property type="match status" value="1"/>
</dbReference>
<evidence type="ECO:0000256" key="1">
    <source>
        <dbReference type="SAM" id="SignalP"/>
    </source>
</evidence>
<keyword evidence="1" id="KW-0732">Signal</keyword>
<reference evidence="3" key="1">
    <citation type="submission" date="2021-07" db="EMBL/GenBank/DDBJ databases">
        <title>Neiella marina sp. nov., isolated from the intestinal content of sea cucumber Apostichopus japonicus.</title>
        <authorList>
            <person name="Bai X."/>
        </authorList>
    </citation>
    <scope>NUCLEOTIDE SEQUENCE</scope>
    <source>
        <strain evidence="3">126</strain>
    </source>
</reference>
<feature type="signal peptide" evidence="1">
    <location>
        <begin position="1"/>
        <end position="23"/>
    </location>
</feature>
<proteinExistence type="predicted"/>
<organism evidence="3 4">
    <name type="scientific">Neiella holothuriorum</name>
    <dbReference type="NCBI Taxonomy" id="2870530"/>
    <lineage>
        <taxon>Bacteria</taxon>
        <taxon>Pseudomonadati</taxon>
        <taxon>Pseudomonadota</taxon>
        <taxon>Gammaproteobacteria</taxon>
        <taxon>Alteromonadales</taxon>
        <taxon>Echinimonadaceae</taxon>
        <taxon>Neiella</taxon>
    </lineage>
</organism>
<evidence type="ECO:0000313" key="3">
    <source>
        <dbReference type="EMBL" id="MBW8191590.1"/>
    </source>
</evidence>
<dbReference type="Gene3D" id="3.40.50.1980">
    <property type="entry name" value="Nitrogenase molybdenum iron protein domain"/>
    <property type="match status" value="2"/>
</dbReference>
<name>A0ABS7EGY7_9GAMM</name>
<feature type="domain" description="Fe/B12 periplasmic-binding" evidence="2">
    <location>
        <begin position="27"/>
        <end position="278"/>
    </location>
</feature>
<gene>
    <name evidence="3" type="ORF">K0504_11125</name>
</gene>
<keyword evidence="4" id="KW-1185">Reference proteome</keyword>
<evidence type="ECO:0000313" key="4">
    <source>
        <dbReference type="Proteomes" id="UP001166251"/>
    </source>
</evidence>
<dbReference type="RefSeq" id="WP_220104272.1">
    <property type="nucleotide sequence ID" value="NZ_JAHZSS010000012.1"/>
</dbReference>
<accession>A0ABS7EGY7</accession>
<dbReference type="Pfam" id="PF01497">
    <property type="entry name" value="Peripla_BP_2"/>
    <property type="match status" value="1"/>
</dbReference>
<dbReference type="PROSITE" id="PS50983">
    <property type="entry name" value="FE_B12_PBP"/>
    <property type="match status" value="1"/>
</dbReference>
<dbReference type="InterPro" id="IPR050902">
    <property type="entry name" value="ABC_Transporter_SBP"/>
</dbReference>
<dbReference type="SUPFAM" id="SSF53807">
    <property type="entry name" value="Helical backbone' metal receptor"/>
    <property type="match status" value="1"/>
</dbReference>
<comment type="caution">
    <text evidence="3">The sequence shown here is derived from an EMBL/GenBank/DDBJ whole genome shotgun (WGS) entry which is preliminary data.</text>
</comment>
<feature type="chain" id="PRO_5045444476" evidence="1">
    <location>
        <begin position="24"/>
        <end position="278"/>
    </location>
</feature>
<evidence type="ECO:0000259" key="2">
    <source>
        <dbReference type="PROSITE" id="PS50983"/>
    </source>
</evidence>